<feature type="transmembrane region" description="Helical" evidence="5">
    <location>
        <begin position="20"/>
        <end position="38"/>
    </location>
</feature>
<evidence type="ECO:0000256" key="5">
    <source>
        <dbReference type="SAM" id="Phobius"/>
    </source>
</evidence>
<evidence type="ECO:0008006" key="8">
    <source>
        <dbReference type="Google" id="ProtNLM"/>
    </source>
</evidence>
<keyword evidence="2 5" id="KW-0812">Transmembrane</keyword>
<comment type="caution">
    <text evidence="6">The sequence shown here is derived from an EMBL/GenBank/DDBJ whole genome shotgun (WGS) entry which is preliminary data.</text>
</comment>
<keyword evidence="3 5" id="KW-1133">Transmembrane helix</keyword>
<dbReference type="InterPro" id="IPR032808">
    <property type="entry name" value="DoxX"/>
</dbReference>
<sequence length="194" mass="21670">MGIFSSYKIIVKDPTISRKLFSEVGIWSIVWLIARVYLGWGWLSAGWEKISGKGANPWGPESVLAFWQRVVEVPEPPAHPEIVYGWYRGFIQLLMEVNAQTWFAPTVAWGEFLVGMLLILGAFVGIAATAGAFMNLNFMLSGVASVNPIMYSLAIILILSWKTAGWWGLDRWLLPKIGVPWSKVEVKDANTPNN</sequence>
<protein>
    <recommendedName>
        <fullName evidence="8">DoxX family protein</fullName>
    </recommendedName>
</protein>
<dbReference type="STRING" id="1802158.A2827_01980"/>
<name>A0A1G2H8A2_9BACT</name>
<reference evidence="6 7" key="1">
    <citation type="journal article" date="2016" name="Nat. Commun.">
        <title>Thousands of microbial genomes shed light on interconnected biogeochemical processes in an aquifer system.</title>
        <authorList>
            <person name="Anantharaman K."/>
            <person name="Brown C.T."/>
            <person name="Hug L.A."/>
            <person name="Sharon I."/>
            <person name="Castelle C.J."/>
            <person name="Probst A.J."/>
            <person name="Thomas B.C."/>
            <person name="Singh A."/>
            <person name="Wilkins M.J."/>
            <person name="Karaoz U."/>
            <person name="Brodie E.L."/>
            <person name="Williams K.H."/>
            <person name="Hubbard S.S."/>
            <person name="Banfield J.F."/>
        </authorList>
    </citation>
    <scope>NUCLEOTIDE SEQUENCE [LARGE SCALE GENOMIC DNA]</scope>
</reference>
<comment type="subcellular location">
    <subcellularLocation>
        <location evidence="1">Membrane</location>
        <topology evidence="1">Multi-pass membrane protein</topology>
    </subcellularLocation>
</comment>
<dbReference type="Pfam" id="PF07681">
    <property type="entry name" value="DoxX"/>
    <property type="match status" value="1"/>
</dbReference>
<evidence type="ECO:0000313" key="7">
    <source>
        <dbReference type="Proteomes" id="UP000177932"/>
    </source>
</evidence>
<organism evidence="6 7">
    <name type="scientific">Candidatus Spechtbacteria bacterium RIFCSPHIGHO2_01_FULL_43_30</name>
    <dbReference type="NCBI Taxonomy" id="1802158"/>
    <lineage>
        <taxon>Bacteria</taxon>
        <taxon>Candidatus Spechtiibacteriota</taxon>
    </lineage>
</organism>
<keyword evidence="4 5" id="KW-0472">Membrane</keyword>
<dbReference type="GO" id="GO:0016020">
    <property type="term" value="C:membrane"/>
    <property type="evidence" value="ECO:0007669"/>
    <property type="project" value="UniProtKB-SubCell"/>
</dbReference>
<evidence type="ECO:0000313" key="6">
    <source>
        <dbReference type="EMBL" id="OGZ58579.1"/>
    </source>
</evidence>
<accession>A0A1G2H8A2</accession>
<dbReference type="PANTHER" id="PTHR39157">
    <property type="entry name" value="INTEGRAL MEMBRANE PROTEIN-RELATED"/>
    <property type="match status" value="1"/>
</dbReference>
<evidence type="ECO:0000256" key="1">
    <source>
        <dbReference type="ARBA" id="ARBA00004141"/>
    </source>
</evidence>
<gene>
    <name evidence="6" type="ORF">A2827_01980</name>
</gene>
<evidence type="ECO:0000256" key="2">
    <source>
        <dbReference type="ARBA" id="ARBA00022692"/>
    </source>
</evidence>
<proteinExistence type="predicted"/>
<feature type="transmembrane region" description="Helical" evidence="5">
    <location>
        <begin position="112"/>
        <end position="136"/>
    </location>
</feature>
<dbReference type="EMBL" id="MHOD01000003">
    <property type="protein sequence ID" value="OGZ58579.1"/>
    <property type="molecule type" value="Genomic_DNA"/>
</dbReference>
<dbReference type="PANTHER" id="PTHR39157:SF1">
    <property type="entry name" value="DOXX FAMILY PROTEIN"/>
    <property type="match status" value="1"/>
</dbReference>
<evidence type="ECO:0000256" key="4">
    <source>
        <dbReference type="ARBA" id="ARBA00023136"/>
    </source>
</evidence>
<dbReference type="AlphaFoldDB" id="A0A1G2H8A2"/>
<feature type="transmembrane region" description="Helical" evidence="5">
    <location>
        <begin position="148"/>
        <end position="169"/>
    </location>
</feature>
<dbReference type="Proteomes" id="UP000177932">
    <property type="component" value="Unassembled WGS sequence"/>
</dbReference>
<evidence type="ECO:0000256" key="3">
    <source>
        <dbReference type="ARBA" id="ARBA00022989"/>
    </source>
</evidence>